<dbReference type="AlphaFoldDB" id="A0A0A8ZMQ7"/>
<dbReference type="EMBL" id="GBRH01257211">
    <property type="protein sequence ID" value="JAD40684.1"/>
    <property type="molecule type" value="Transcribed_RNA"/>
</dbReference>
<reference evidence="1" key="2">
    <citation type="journal article" date="2015" name="Data Brief">
        <title>Shoot transcriptome of the giant reed, Arundo donax.</title>
        <authorList>
            <person name="Barrero R.A."/>
            <person name="Guerrero F.D."/>
            <person name="Moolhuijzen P."/>
            <person name="Goolsby J.A."/>
            <person name="Tidwell J."/>
            <person name="Bellgard S.E."/>
            <person name="Bellgard M.I."/>
        </authorList>
    </citation>
    <scope>NUCLEOTIDE SEQUENCE</scope>
    <source>
        <tissue evidence="1">Shoot tissue taken approximately 20 cm above the soil surface</tissue>
    </source>
</reference>
<evidence type="ECO:0000313" key="1">
    <source>
        <dbReference type="EMBL" id="JAD40684.1"/>
    </source>
</evidence>
<sequence>MDFLPLCFGHESSVQNVAAVIAEAGKPLVTAEVRHICGCRFLYLWLLP</sequence>
<reference evidence="1" key="1">
    <citation type="submission" date="2014-09" db="EMBL/GenBank/DDBJ databases">
        <authorList>
            <person name="Magalhaes I.L.F."/>
            <person name="Oliveira U."/>
            <person name="Santos F.R."/>
            <person name="Vidigal T.H.D.A."/>
            <person name="Brescovit A.D."/>
            <person name="Santos A.J."/>
        </authorList>
    </citation>
    <scope>NUCLEOTIDE SEQUENCE</scope>
    <source>
        <tissue evidence="1">Shoot tissue taken approximately 20 cm above the soil surface</tissue>
    </source>
</reference>
<accession>A0A0A8ZMQ7</accession>
<proteinExistence type="predicted"/>
<name>A0A0A8ZMQ7_ARUDO</name>
<protein>
    <submittedName>
        <fullName evidence="1">Uncharacterized protein</fullName>
    </submittedName>
</protein>
<organism evidence="1">
    <name type="scientific">Arundo donax</name>
    <name type="common">Giant reed</name>
    <name type="synonym">Donax arundinaceus</name>
    <dbReference type="NCBI Taxonomy" id="35708"/>
    <lineage>
        <taxon>Eukaryota</taxon>
        <taxon>Viridiplantae</taxon>
        <taxon>Streptophyta</taxon>
        <taxon>Embryophyta</taxon>
        <taxon>Tracheophyta</taxon>
        <taxon>Spermatophyta</taxon>
        <taxon>Magnoliopsida</taxon>
        <taxon>Liliopsida</taxon>
        <taxon>Poales</taxon>
        <taxon>Poaceae</taxon>
        <taxon>PACMAD clade</taxon>
        <taxon>Arundinoideae</taxon>
        <taxon>Arundineae</taxon>
        <taxon>Arundo</taxon>
    </lineage>
</organism>